<keyword evidence="2" id="KW-0812">Transmembrane</keyword>
<feature type="transmembrane region" description="Helical" evidence="2">
    <location>
        <begin position="236"/>
        <end position="253"/>
    </location>
</feature>
<feature type="transmembrane region" description="Helical" evidence="2">
    <location>
        <begin position="211"/>
        <end position="230"/>
    </location>
</feature>
<keyword evidence="2" id="KW-0472">Membrane</keyword>
<name>A0A1X9LR63_9MICO</name>
<feature type="transmembrane region" description="Helical" evidence="2">
    <location>
        <begin position="38"/>
        <end position="63"/>
    </location>
</feature>
<dbReference type="InterPro" id="IPR010699">
    <property type="entry name" value="DUF1275"/>
</dbReference>
<keyword evidence="2" id="KW-1133">Transmembrane helix</keyword>
<dbReference type="STRING" id="1619308.B5808_18145"/>
<feature type="transmembrane region" description="Helical" evidence="2">
    <location>
        <begin position="148"/>
        <end position="167"/>
    </location>
</feature>
<dbReference type="Pfam" id="PF06912">
    <property type="entry name" value="DUF1275"/>
    <property type="match status" value="1"/>
</dbReference>
<dbReference type="EMBL" id="CP020715">
    <property type="protein sequence ID" value="ARJ06932.1"/>
    <property type="molecule type" value="Genomic_DNA"/>
</dbReference>
<dbReference type="PANTHER" id="PTHR37314:SF4">
    <property type="entry name" value="UPF0700 TRANSMEMBRANE PROTEIN YOAK"/>
    <property type="match status" value="1"/>
</dbReference>
<feature type="transmembrane region" description="Helical" evidence="2">
    <location>
        <begin position="83"/>
        <end position="105"/>
    </location>
</feature>
<dbReference type="AlphaFoldDB" id="A0A1X9LR63"/>
<evidence type="ECO:0000313" key="4">
    <source>
        <dbReference type="Proteomes" id="UP000192775"/>
    </source>
</evidence>
<gene>
    <name evidence="3" type="ORF">B5808_18145</name>
</gene>
<feature type="region of interest" description="Disordered" evidence="1">
    <location>
        <begin position="1"/>
        <end position="22"/>
    </location>
</feature>
<reference evidence="3 4" key="1">
    <citation type="submission" date="2017-04" db="EMBL/GenBank/DDBJ databases">
        <authorList>
            <person name="Afonso C.L."/>
            <person name="Miller P.J."/>
            <person name="Scott M.A."/>
            <person name="Spackman E."/>
            <person name="Goraichik I."/>
            <person name="Dimitrov K.M."/>
            <person name="Suarez D.L."/>
            <person name="Swayne D.E."/>
        </authorList>
    </citation>
    <scope>NUCLEOTIDE SEQUENCE [LARGE SCALE GENOMIC DNA]</scope>
    <source>
        <strain evidence="4">XA(T)</strain>
    </source>
</reference>
<dbReference type="PANTHER" id="PTHR37314">
    <property type="entry name" value="SLR0142 PROTEIN"/>
    <property type="match status" value="1"/>
</dbReference>
<feature type="transmembrane region" description="Helical" evidence="2">
    <location>
        <begin position="117"/>
        <end position="136"/>
    </location>
</feature>
<proteinExistence type="predicted"/>
<accession>A0A1X9LR63</accession>
<sequence>MAHRLRDDARPPRPGVALRPPRAAEGPIVSSLGSRRPLVIATGLSVIAGITDVTSWLLLGGFFSAHVTGNVVVLAADAVDGRAPGVASLLAVPVFIAVAAVATLVSARMRGDDRRRTAALLGAQAVLLTVAGSLSFTTTASDDPGAPLAVVIGLCAVAAMAAQNAYLHLVHGMSFTTAVMTGNLVTATVSGISSLRDPSDQASRRRWNDTWPIVAGFIAGCVVGAAAAGLLSDRAAVVPAVLAIALLVAVTATDRTDVPAPA</sequence>
<feature type="compositionally biased region" description="Basic and acidic residues" evidence="1">
    <location>
        <begin position="1"/>
        <end position="11"/>
    </location>
</feature>
<protein>
    <recommendedName>
        <fullName evidence="5">DUF1275 family protein</fullName>
    </recommendedName>
</protein>
<evidence type="ECO:0000313" key="3">
    <source>
        <dbReference type="EMBL" id="ARJ06932.1"/>
    </source>
</evidence>
<keyword evidence="4" id="KW-1185">Reference proteome</keyword>
<dbReference type="KEGG" id="cphy:B5808_18145"/>
<evidence type="ECO:0000256" key="1">
    <source>
        <dbReference type="SAM" id="MobiDB-lite"/>
    </source>
</evidence>
<dbReference type="Proteomes" id="UP000192775">
    <property type="component" value="Chromosome"/>
</dbReference>
<evidence type="ECO:0008006" key="5">
    <source>
        <dbReference type="Google" id="ProtNLM"/>
    </source>
</evidence>
<organism evidence="3 4">
    <name type="scientific">Cnuibacter physcomitrellae</name>
    <dbReference type="NCBI Taxonomy" id="1619308"/>
    <lineage>
        <taxon>Bacteria</taxon>
        <taxon>Bacillati</taxon>
        <taxon>Actinomycetota</taxon>
        <taxon>Actinomycetes</taxon>
        <taxon>Micrococcales</taxon>
        <taxon>Microbacteriaceae</taxon>
        <taxon>Cnuibacter</taxon>
    </lineage>
</organism>
<evidence type="ECO:0000256" key="2">
    <source>
        <dbReference type="SAM" id="Phobius"/>
    </source>
</evidence>